<accession>A0A1T5KWD8</accession>
<dbReference type="Pfam" id="PF03992">
    <property type="entry name" value="ABM"/>
    <property type="match status" value="1"/>
</dbReference>
<keyword evidence="2" id="KW-0503">Monooxygenase</keyword>
<dbReference type="EMBL" id="FUZP01000003">
    <property type="protein sequence ID" value="SKC67785.1"/>
    <property type="molecule type" value="Genomic_DNA"/>
</dbReference>
<dbReference type="Gene3D" id="3.30.70.100">
    <property type="match status" value="1"/>
</dbReference>
<dbReference type="Proteomes" id="UP000190857">
    <property type="component" value="Unassembled WGS sequence"/>
</dbReference>
<proteinExistence type="predicted"/>
<evidence type="ECO:0000313" key="2">
    <source>
        <dbReference type="EMBL" id="SKC67785.1"/>
    </source>
</evidence>
<dbReference type="InterPro" id="IPR011008">
    <property type="entry name" value="Dimeric_a/b-barrel"/>
</dbReference>
<evidence type="ECO:0000313" key="3">
    <source>
        <dbReference type="Proteomes" id="UP000190857"/>
    </source>
</evidence>
<dbReference type="AlphaFoldDB" id="A0A1T5KWD8"/>
<feature type="domain" description="ABM" evidence="1">
    <location>
        <begin position="4"/>
        <end position="66"/>
    </location>
</feature>
<dbReference type="STRING" id="123320.SAMN06309945_2552"/>
<evidence type="ECO:0000259" key="1">
    <source>
        <dbReference type="Pfam" id="PF03992"/>
    </source>
</evidence>
<gene>
    <name evidence="2" type="ORF">SAMN06309945_2552</name>
</gene>
<keyword evidence="2" id="KW-0560">Oxidoreductase</keyword>
<dbReference type="RefSeq" id="WP_079728584.1">
    <property type="nucleotide sequence ID" value="NZ_FUZP01000003.1"/>
</dbReference>
<organism evidence="2 3">
    <name type="scientific">Okibacterium fritillariae</name>
    <dbReference type="NCBI Taxonomy" id="123320"/>
    <lineage>
        <taxon>Bacteria</taxon>
        <taxon>Bacillati</taxon>
        <taxon>Actinomycetota</taxon>
        <taxon>Actinomycetes</taxon>
        <taxon>Micrococcales</taxon>
        <taxon>Microbacteriaceae</taxon>
        <taxon>Okibacterium</taxon>
    </lineage>
</organism>
<reference evidence="2 3" key="1">
    <citation type="submission" date="2017-02" db="EMBL/GenBank/DDBJ databases">
        <authorList>
            <person name="Peterson S.W."/>
        </authorList>
    </citation>
    <scope>NUCLEOTIDE SEQUENCE [LARGE SCALE GENOMIC DNA]</scope>
    <source>
        <strain evidence="2 3">VKM Ac-2059</strain>
    </source>
</reference>
<dbReference type="OrthoDB" id="7867302at2"/>
<dbReference type="InterPro" id="IPR007138">
    <property type="entry name" value="ABM_dom"/>
</dbReference>
<sequence length="103" mass="11322">MTTIVHFEIQLDPAKLADASEILSETLAATRAWPGNEGLEVLVSDDDPAHMIVVEKWASTIDHTRYVEWRATPEGGGGRIRELLAAPPTTRVFSEQLPLTLAE</sequence>
<name>A0A1T5KWD8_9MICO</name>
<protein>
    <submittedName>
        <fullName evidence="2">Antibiotic biosynthesis monooxygenase</fullName>
    </submittedName>
</protein>
<keyword evidence="3" id="KW-1185">Reference proteome</keyword>
<dbReference type="GO" id="GO:0004497">
    <property type="term" value="F:monooxygenase activity"/>
    <property type="evidence" value="ECO:0007669"/>
    <property type="project" value="UniProtKB-KW"/>
</dbReference>
<dbReference type="SUPFAM" id="SSF54909">
    <property type="entry name" value="Dimeric alpha+beta barrel"/>
    <property type="match status" value="1"/>
</dbReference>